<reference evidence="1" key="1">
    <citation type="submission" date="2022-07" db="EMBL/GenBank/DDBJ databases">
        <title>Phylogenomic reconstructions and comparative analyses of Kickxellomycotina fungi.</title>
        <authorList>
            <person name="Reynolds N.K."/>
            <person name="Stajich J.E."/>
            <person name="Barry K."/>
            <person name="Grigoriev I.V."/>
            <person name="Crous P."/>
            <person name="Smith M.E."/>
        </authorList>
    </citation>
    <scope>NUCLEOTIDE SEQUENCE</scope>
    <source>
        <strain evidence="1">BCRC 34191</strain>
    </source>
</reference>
<dbReference type="EMBL" id="JANBUK010000862">
    <property type="protein sequence ID" value="KAJ2788423.1"/>
    <property type="molecule type" value="Genomic_DNA"/>
</dbReference>
<proteinExistence type="predicted"/>
<comment type="caution">
    <text evidence="1">The sequence shown here is derived from an EMBL/GenBank/DDBJ whole genome shotgun (WGS) entry which is preliminary data.</text>
</comment>
<evidence type="ECO:0000313" key="2">
    <source>
        <dbReference type="Proteomes" id="UP001140066"/>
    </source>
</evidence>
<name>A0ACC1KE34_9FUNG</name>
<accession>A0ACC1KE34</accession>
<protein>
    <submittedName>
        <fullName evidence="1">Uncharacterized protein</fullName>
    </submittedName>
</protein>
<keyword evidence="2" id="KW-1185">Reference proteome</keyword>
<organism evidence="1 2">
    <name type="scientific">Coemansia linderi</name>
    <dbReference type="NCBI Taxonomy" id="2663919"/>
    <lineage>
        <taxon>Eukaryota</taxon>
        <taxon>Fungi</taxon>
        <taxon>Fungi incertae sedis</taxon>
        <taxon>Zoopagomycota</taxon>
        <taxon>Kickxellomycotina</taxon>
        <taxon>Kickxellomycetes</taxon>
        <taxon>Kickxellales</taxon>
        <taxon>Kickxellaceae</taxon>
        <taxon>Coemansia</taxon>
    </lineage>
</organism>
<evidence type="ECO:0000313" key="1">
    <source>
        <dbReference type="EMBL" id="KAJ2788423.1"/>
    </source>
</evidence>
<sequence>MGAVDAHVQSFAYWLIGTMTNDSQMLARYAGFYKGIQSLGATIAWQLDAQNVSLMGQVIVNWVLLVFALPFTYYLTSRIKDHADESIEQPADDWLMRADGSKSDYI</sequence>
<gene>
    <name evidence="1" type="ORF">GGI18_002962</name>
</gene>
<dbReference type="Proteomes" id="UP001140066">
    <property type="component" value="Unassembled WGS sequence"/>
</dbReference>